<gene>
    <name evidence="7" type="ORF">EXZ61_05735</name>
</gene>
<dbReference type="PANTHER" id="PTHR47235:SF1">
    <property type="entry name" value="BLR6548 PROTEIN"/>
    <property type="match status" value="1"/>
</dbReference>
<feature type="domain" description="Leucine-binding protein" evidence="6">
    <location>
        <begin position="28"/>
        <end position="356"/>
    </location>
</feature>
<reference evidence="8" key="2">
    <citation type="journal article" date="2020" name="Int. J. Syst. Evol. Microbiol.">
        <title>Genomic insights into a novel species Rhodoferax aquaticus sp. nov., isolated from freshwater.</title>
        <authorList>
            <person name="Li T."/>
            <person name="Zhuo Y."/>
            <person name="Jin C.Z."/>
            <person name="Wu X."/>
            <person name="Ko S.R."/>
            <person name="Jin F.J."/>
            <person name="Ahn C.Y."/>
            <person name="Oh H.M."/>
            <person name="Lee H.G."/>
            <person name="Jin L."/>
        </authorList>
    </citation>
    <scope>NUCLEOTIDE SEQUENCE [LARGE SCALE GENOMIC DNA]</scope>
    <source>
        <strain evidence="8">Gr-4</strain>
    </source>
</reference>
<dbReference type="AlphaFoldDB" id="A0A515EM26"/>
<feature type="signal peptide" evidence="5">
    <location>
        <begin position="1"/>
        <end position="22"/>
    </location>
</feature>
<dbReference type="PANTHER" id="PTHR47235">
    <property type="entry name" value="BLR6548 PROTEIN"/>
    <property type="match status" value="1"/>
</dbReference>
<proteinExistence type="inferred from homology"/>
<dbReference type="RefSeq" id="WP_142809874.1">
    <property type="nucleotide sequence ID" value="NZ_CP036282.1"/>
</dbReference>
<dbReference type="EMBL" id="CP036282">
    <property type="protein sequence ID" value="QDL53713.1"/>
    <property type="molecule type" value="Genomic_DNA"/>
</dbReference>
<name>A0A515EM26_9BURK</name>
<evidence type="ECO:0000313" key="8">
    <source>
        <dbReference type="Proteomes" id="UP000317365"/>
    </source>
</evidence>
<dbReference type="Gene3D" id="3.40.50.2300">
    <property type="match status" value="2"/>
</dbReference>
<dbReference type="InterPro" id="IPR000709">
    <property type="entry name" value="Leu_Ile_Val-bd"/>
</dbReference>
<dbReference type="KEGG" id="rhg:EXZ61_05735"/>
<evidence type="ECO:0000256" key="4">
    <source>
        <dbReference type="ARBA" id="ARBA00022970"/>
    </source>
</evidence>
<feature type="chain" id="PRO_5021894118" evidence="5">
    <location>
        <begin position="23"/>
        <end position="375"/>
    </location>
</feature>
<keyword evidence="4" id="KW-0029">Amino-acid transport</keyword>
<comment type="similarity">
    <text evidence="1">Belongs to the leucine-binding protein family.</text>
</comment>
<dbReference type="InterPro" id="IPR028082">
    <property type="entry name" value="Peripla_BP_I"/>
</dbReference>
<evidence type="ECO:0000313" key="7">
    <source>
        <dbReference type="EMBL" id="QDL53713.1"/>
    </source>
</evidence>
<reference evidence="8" key="1">
    <citation type="submission" date="2019-02" db="EMBL/GenBank/DDBJ databases">
        <title>Complete genome sequence of Rhodoferax sp. Gr-4.</title>
        <authorList>
            <person name="Jin L."/>
        </authorList>
    </citation>
    <scope>NUCLEOTIDE SEQUENCE [LARGE SCALE GENOMIC DNA]</scope>
    <source>
        <strain evidence="8">Gr-4</strain>
    </source>
</reference>
<evidence type="ECO:0000256" key="1">
    <source>
        <dbReference type="ARBA" id="ARBA00010062"/>
    </source>
</evidence>
<keyword evidence="3 5" id="KW-0732">Signal</keyword>
<dbReference type="CDD" id="cd06326">
    <property type="entry name" value="PBP1_ABC_ligand_binding-like"/>
    <property type="match status" value="1"/>
</dbReference>
<dbReference type="SUPFAM" id="SSF53822">
    <property type="entry name" value="Periplasmic binding protein-like I"/>
    <property type="match status" value="1"/>
</dbReference>
<keyword evidence="2" id="KW-0813">Transport</keyword>
<evidence type="ECO:0000256" key="3">
    <source>
        <dbReference type="ARBA" id="ARBA00022729"/>
    </source>
</evidence>
<protein>
    <submittedName>
        <fullName evidence="7">ABC transporter permease</fullName>
    </submittedName>
</protein>
<dbReference type="GO" id="GO:0006865">
    <property type="term" value="P:amino acid transport"/>
    <property type="evidence" value="ECO:0007669"/>
    <property type="project" value="UniProtKB-KW"/>
</dbReference>
<dbReference type="Pfam" id="PF13458">
    <property type="entry name" value="Peripla_BP_6"/>
    <property type="match status" value="1"/>
</dbReference>
<accession>A0A515EM26</accession>
<dbReference type="InterPro" id="IPR028081">
    <property type="entry name" value="Leu-bd"/>
</dbReference>
<keyword evidence="8" id="KW-1185">Reference proteome</keyword>
<evidence type="ECO:0000256" key="5">
    <source>
        <dbReference type="SAM" id="SignalP"/>
    </source>
</evidence>
<sequence>MIQRRQLLTSLASLSLSPWAFAQADKGIVLGQSAPFSGPSEQLGVQYNQGARLYFEALNAKGGVNGRTIEIKRLDDAYDPEKCANNTRQFISEGVFALFGYVGTATSMAALPLATEAKVPLFAPLTGAQTLRDPVNRYVVNLRASYYDETAAIIKQSTSVGIKKFAVFYQNDSYGQTGLEGVVRALAPLNLKPVATGTVERNSNDVAAALKEILDKNPEAIVQVGSYRACATFIRLARRAGYSGNFYNLSFVGTQALSDELGTVARGVVVSQVMPYPYSSGTVIAAEYLGAMQAAGLVATGPNYSSMEGFVAAKVFTEAVRRAGKALTRESFITAVQTMQPYNVGGMAFDFNSQKNSGSTFVEMTLLTEDGKVRR</sequence>
<dbReference type="Proteomes" id="UP000317365">
    <property type="component" value="Chromosome"/>
</dbReference>
<dbReference type="PRINTS" id="PR00337">
    <property type="entry name" value="LEUILEVALBP"/>
</dbReference>
<evidence type="ECO:0000256" key="2">
    <source>
        <dbReference type="ARBA" id="ARBA00022448"/>
    </source>
</evidence>
<evidence type="ECO:0000259" key="6">
    <source>
        <dbReference type="Pfam" id="PF13458"/>
    </source>
</evidence>
<organism evidence="7 8">
    <name type="scientific">Rhodoferax aquaticus</name>
    <dbReference type="NCBI Taxonomy" id="2527691"/>
    <lineage>
        <taxon>Bacteria</taxon>
        <taxon>Pseudomonadati</taxon>
        <taxon>Pseudomonadota</taxon>
        <taxon>Betaproteobacteria</taxon>
        <taxon>Burkholderiales</taxon>
        <taxon>Comamonadaceae</taxon>
        <taxon>Rhodoferax</taxon>
    </lineage>
</organism>